<dbReference type="AlphaFoldDB" id="A0A448YG35"/>
<dbReference type="InterPro" id="IPR023696">
    <property type="entry name" value="Ureohydrolase_dom_sf"/>
</dbReference>
<reference evidence="2 3" key="1">
    <citation type="submission" date="2018-12" db="EMBL/GenBank/DDBJ databases">
        <authorList>
            <person name="Tiukova I."/>
            <person name="Dainat J."/>
        </authorList>
    </citation>
    <scope>NUCLEOTIDE SEQUENCE [LARGE SCALE GENOMIC DNA]</scope>
</reference>
<gene>
    <name evidence="2" type="ORF">BRENAR_LOCUS629</name>
</gene>
<evidence type="ECO:0000259" key="1">
    <source>
        <dbReference type="Pfam" id="PF00850"/>
    </source>
</evidence>
<dbReference type="OrthoDB" id="73273at2759"/>
<evidence type="ECO:0000313" key="3">
    <source>
        <dbReference type="Proteomes" id="UP000290900"/>
    </source>
</evidence>
<sequence>MYIDLDLHHGDGVASAFKFTDRVMTFSIHRFEQGFFPGTGKKPLDGAGKGKGYEINVPTKKGLSDGSFNWVVTNIIIPLIDRFTPKAIVIQCGGDGLCSDLNFHEWNLTMKGYSSALLSILNHIRVPTLMVGGGGYNNLETAKLWCLLTGQLTKGREECLRWDLLPDSADYGLIGMDETEFWQRSKGSNMIDRNDRDYLESIRSQIIPSTPPT</sequence>
<organism evidence="2 3">
    <name type="scientific">Brettanomyces naardenensis</name>
    <name type="common">Yeast</name>
    <dbReference type="NCBI Taxonomy" id="13370"/>
    <lineage>
        <taxon>Eukaryota</taxon>
        <taxon>Fungi</taxon>
        <taxon>Dikarya</taxon>
        <taxon>Ascomycota</taxon>
        <taxon>Saccharomycotina</taxon>
        <taxon>Pichiomycetes</taxon>
        <taxon>Pichiales</taxon>
        <taxon>Pichiaceae</taxon>
        <taxon>Brettanomyces</taxon>
    </lineage>
</organism>
<dbReference type="Pfam" id="PF00850">
    <property type="entry name" value="Hist_deacetyl"/>
    <property type="match status" value="1"/>
</dbReference>
<dbReference type="Gene3D" id="3.40.800.20">
    <property type="entry name" value="Histone deacetylase domain"/>
    <property type="match status" value="1"/>
</dbReference>
<protein>
    <submittedName>
        <fullName evidence="2">DEKNAAC100222</fullName>
    </submittedName>
</protein>
<dbReference type="GO" id="GO:0031507">
    <property type="term" value="P:heterochromatin formation"/>
    <property type="evidence" value="ECO:0007669"/>
    <property type="project" value="TreeGrafter"/>
</dbReference>
<feature type="domain" description="Histone deacetylase" evidence="1">
    <location>
        <begin position="1"/>
        <end position="150"/>
    </location>
</feature>
<dbReference type="SUPFAM" id="SSF52768">
    <property type="entry name" value="Arginase/deacetylase"/>
    <property type="match status" value="1"/>
</dbReference>
<name>A0A448YG35_BRENA</name>
<keyword evidence="3" id="KW-1185">Reference proteome</keyword>
<dbReference type="InterPro" id="IPR023801">
    <property type="entry name" value="His_deacetylse_dom"/>
</dbReference>
<accession>A0A448YG35</accession>
<evidence type="ECO:0000313" key="2">
    <source>
        <dbReference type="EMBL" id="VEU19893.1"/>
    </source>
</evidence>
<dbReference type="InterPro" id="IPR037138">
    <property type="entry name" value="His_deacetylse_dom_sf"/>
</dbReference>
<dbReference type="PANTHER" id="PTHR10625">
    <property type="entry name" value="HISTONE DEACETYLASE HDAC1-RELATED"/>
    <property type="match status" value="1"/>
</dbReference>
<dbReference type="GO" id="GO:0070210">
    <property type="term" value="C:Rpd3L-Expanded complex"/>
    <property type="evidence" value="ECO:0007669"/>
    <property type="project" value="TreeGrafter"/>
</dbReference>
<dbReference type="STRING" id="13370.A0A448YG35"/>
<dbReference type="EMBL" id="CAACVR010000001">
    <property type="protein sequence ID" value="VEU19893.1"/>
    <property type="molecule type" value="Genomic_DNA"/>
</dbReference>
<dbReference type="Proteomes" id="UP000290900">
    <property type="component" value="Unassembled WGS sequence"/>
</dbReference>
<dbReference type="GO" id="GO:0004407">
    <property type="term" value="F:histone deacetylase activity"/>
    <property type="evidence" value="ECO:0007669"/>
    <property type="project" value="TreeGrafter"/>
</dbReference>
<dbReference type="PANTHER" id="PTHR10625:SF10">
    <property type="entry name" value="HISTONE DEACETYLASE HDAC1"/>
    <property type="match status" value="1"/>
</dbReference>
<dbReference type="InParanoid" id="A0A448YG35"/>
<proteinExistence type="predicted"/>